<evidence type="ECO:0000256" key="8">
    <source>
        <dbReference type="ARBA" id="ARBA00023201"/>
    </source>
</evidence>
<dbReference type="AlphaFoldDB" id="D6TRR9"/>
<accession>D6TRR9</accession>
<feature type="transmembrane region" description="Helical" evidence="9">
    <location>
        <begin position="395"/>
        <end position="414"/>
    </location>
</feature>
<evidence type="ECO:0000256" key="7">
    <source>
        <dbReference type="ARBA" id="ARBA00023136"/>
    </source>
</evidence>
<comment type="subcellular location">
    <subcellularLocation>
        <location evidence="1">Cell inner membrane</location>
        <topology evidence="1">Multi-pass membrane protein</topology>
    </subcellularLocation>
    <subcellularLocation>
        <location evidence="9">Cell membrane</location>
        <topology evidence="9">Multi-pass membrane protein</topology>
    </subcellularLocation>
</comment>
<proteinExistence type="inferred from homology"/>
<evidence type="ECO:0000313" key="11">
    <source>
        <dbReference type="Proteomes" id="UP000004508"/>
    </source>
</evidence>
<dbReference type="PANTHER" id="PTHR30341">
    <property type="entry name" value="SODIUM ION/PROTON ANTIPORTER NHAA-RELATED"/>
    <property type="match status" value="1"/>
</dbReference>
<dbReference type="InParanoid" id="D6TRR9"/>
<dbReference type="PANTHER" id="PTHR30341:SF0">
    <property type="entry name" value="NA(+)_H(+) ANTIPORTER NHAA"/>
    <property type="match status" value="1"/>
</dbReference>
<dbReference type="RefSeq" id="WP_007909968.1">
    <property type="nucleotide sequence ID" value="NZ_ADVG01000002.1"/>
</dbReference>
<keyword evidence="2 9" id="KW-0050">Antiport</keyword>
<evidence type="ECO:0000256" key="9">
    <source>
        <dbReference type="HAMAP-Rule" id="MF_01844"/>
    </source>
</evidence>
<feature type="transmembrane region" description="Helical" evidence="9">
    <location>
        <begin position="199"/>
        <end position="218"/>
    </location>
</feature>
<evidence type="ECO:0000256" key="2">
    <source>
        <dbReference type="ARBA" id="ARBA00022449"/>
    </source>
</evidence>
<feature type="transmembrane region" description="Helical" evidence="9">
    <location>
        <begin position="426"/>
        <end position="444"/>
    </location>
</feature>
<dbReference type="GO" id="GO:0005886">
    <property type="term" value="C:plasma membrane"/>
    <property type="evidence" value="ECO:0007669"/>
    <property type="project" value="UniProtKB-SubCell"/>
</dbReference>
<keyword evidence="4 9" id="KW-0812">Transmembrane</keyword>
<dbReference type="Proteomes" id="UP000004508">
    <property type="component" value="Unassembled WGS sequence"/>
</dbReference>
<sequence>MEGLREFIRRPSGEGISGRLLQPFQAFVQAETTSGLLLILCICLALVWANSPWAGSYEHLWEIHLVIHLGGYGLDKPLHVWINDGLMALFFFLVGLELKREILVGELSKLKQATFSLAASIGGAICPALIYLLWNAGTLGIKGWAIPMATDTAFALGILALLGSRITWSLNVFVIAYAIFDDILAVLIIAIFYTEALNWLALIAAAGVLLCVLGLNLASVRWIPAYALLGIVLWWLMFISGVHATVAGILLALLIPTRARINARKFLAEGHAFLDEFERRGKPGLGLYMDDQQAAAVQALEASCEQIQSPSQRLEHSLYYPVSFVIVPLFVLANAGVDLRVGLHPAELLSTVTLGVMLGLVVGKQLGIMLFSWLAVKVSWADLPEQANWRHIYGVSWLGGIGFTMSLFIADLAFEGQNPLLLTEAKMGILLAALVSGSGGYLFLRLMNRGREASSECVVSEMPRR</sequence>
<dbReference type="Pfam" id="PF06965">
    <property type="entry name" value="Na_H_antiport_1"/>
    <property type="match status" value="1"/>
</dbReference>
<comment type="similarity">
    <text evidence="9">Belongs to the NhaA Na(+)/H(+) (TC 2.A.33) antiporter family.</text>
</comment>
<dbReference type="GO" id="GO:0015385">
    <property type="term" value="F:sodium:proton antiporter activity"/>
    <property type="evidence" value="ECO:0007669"/>
    <property type="project" value="UniProtKB-UniRule"/>
</dbReference>
<feature type="transmembrane region" description="Helical" evidence="9">
    <location>
        <begin position="225"/>
        <end position="255"/>
    </location>
</feature>
<dbReference type="InterPro" id="IPR023171">
    <property type="entry name" value="Na/H_antiporter_dom_sf"/>
</dbReference>
<comment type="function">
    <text evidence="9">Na(+)/H(+) antiporter that extrudes sodium in exchange for external protons.</text>
</comment>
<keyword evidence="9" id="KW-0406">Ion transport</keyword>
<name>D6TRR9_KTERA</name>
<dbReference type="EMBL" id="ADVG01000002">
    <property type="protein sequence ID" value="EFH86021.1"/>
    <property type="molecule type" value="Genomic_DNA"/>
</dbReference>
<feature type="transmembrane region" description="Helical" evidence="9">
    <location>
        <begin position="78"/>
        <end position="96"/>
    </location>
</feature>
<comment type="catalytic activity">
    <reaction evidence="9">
        <text>Na(+)(in) + 2 H(+)(out) = Na(+)(out) + 2 H(+)(in)</text>
        <dbReference type="Rhea" id="RHEA:29251"/>
        <dbReference type="ChEBI" id="CHEBI:15378"/>
        <dbReference type="ChEBI" id="CHEBI:29101"/>
    </reaction>
</comment>
<keyword evidence="3 9" id="KW-1003">Cell membrane</keyword>
<dbReference type="NCBIfam" id="TIGR00773">
    <property type="entry name" value="NhaA"/>
    <property type="match status" value="1"/>
</dbReference>
<organism evidence="10 11">
    <name type="scientific">Ktedonobacter racemifer DSM 44963</name>
    <dbReference type="NCBI Taxonomy" id="485913"/>
    <lineage>
        <taxon>Bacteria</taxon>
        <taxon>Bacillati</taxon>
        <taxon>Chloroflexota</taxon>
        <taxon>Ktedonobacteria</taxon>
        <taxon>Ktedonobacterales</taxon>
        <taxon>Ktedonobacteraceae</taxon>
        <taxon>Ktedonobacter</taxon>
    </lineage>
</organism>
<feature type="transmembrane region" description="Helical" evidence="9">
    <location>
        <begin position="117"/>
        <end position="137"/>
    </location>
</feature>
<evidence type="ECO:0000256" key="3">
    <source>
        <dbReference type="ARBA" id="ARBA00022475"/>
    </source>
</evidence>
<dbReference type="eggNOG" id="COG3004">
    <property type="taxonomic scope" value="Bacteria"/>
</dbReference>
<feature type="transmembrane region" description="Helical" evidence="9">
    <location>
        <begin position="26"/>
        <end position="49"/>
    </location>
</feature>
<dbReference type="Gene3D" id="1.20.1530.10">
    <property type="entry name" value="Na+/H+ antiporter like domain"/>
    <property type="match status" value="1"/>
</dbReference>
<feature type="transmembrane region" description="Helical" evidence="9">
    <location>
        <begin position="349"/>
        <end position="375"/>
    </location>
</feature>
<feature type="transmembrane region" description="Helical" evidence="9">
    <location>
        <begin position="318"/>
        <end position="337"/>
    </location>
</feature>
<keyword evidence="8 9" id="KW-0739">Sodium transport</keyword>
<keyword evidence="9" id="KW-0813">Transport</keyword>
<keyword evidence="6 9" id="KW-0915">Sodium</keyword>
<keyword evidence="5 9" id="KW-1133">Transmembrane helix</keyword>
<comment type="caution">
    <text evidence="10">The sequence shown here is derived from an EMBL/GenBank/DDBJ whole genome shotgun (WGS) entry which is preliminary data.</text>
</comment>
<dbReference type="InterPro" id="IPR004670">
    <property type="entry name" value="NhaA"/>
</dbReference>
<evidence type="ECO:0000256" key="1">
    <source>
        <dbReference type="ARBA" id="ARBA00004429"/>
    </source>
</evidence>
<keyword evidence="11" id="KW-1185">Reference proteome</keyword>
<gene>
    <name evidence="9" type="primary">nhaA</name>
    <name evidence="10" type="ORF">Krac_7287</name>
</gene>
<dbReference type="OrthoDB" id="9808135at2"/>
<reference evidence="10 11" key="1">
    <citation type="journal article" date="2011" name="Stand. Genomic Sci.">
        <title>Non-contiguous finished genome sequence and contextual data of the filamentous soil bacterium Ktedonobacter racemifer type strain (SOSP1-21).</title>
        <authorList>
            <person name="Chang Y.J."/>
            <person name="Land M."/>
            <person name="Hauser L."/>
            <person name="Chertkov O."/>
            <person name="Del Rio T.G."/>
            <person name="Nolan M."/>
            <person name="Copeland A."/>
            <person name="Tice H."/>
            <person name="Cheng J.F."/>
            <person name="Lucas S."/>
            <person name="Han C."/>
            <person name="Goodwin L."/>
            <person name="Pitluck S."/>
            <person name="Ivanova N."/>
            <person name="Ovchinikova G."/>
            <person name="Pati A."/>
            <person name="Chen A."/>
            <person name="Palaniappan K."/>
            <person name="Mavromatis K."/>
            <person name="Liolios K."/>
            <person name="Brettin T."/>
            <person name="Fiebig A."/>
            <person name="Rohde M."/>
            <person name="Abt B."/>
            <person name="Goker M."/>
            <person name="Detter J.C."/>
            <person name="Woyke T."/>
            <person name="Bristow J."/>
            <person name="Eisen J.A."/>
            <person name="Markowitz V."/>
            <person name="Hugenholtz P."/>
            <person name="Kyrpides N.C."/>
            <person name="Klenk H.P."/>
            <person name="Lapidus A."/>
        </authorList>
    </citation>
    <scope>NUCLEOTIDE SEQUENCE [LARGE SCALE GENOMIC DNA]</scope>
    <source>
        <strain evidence="11">DSM 44963</strain>
    </source>
</reference>
<dbReference type="STRING" id="485913.Krac_7287"/>
<protein>
    <recommendedName>
        <fullName evidence="9">Na(+)/H(+) antiporter NhaA</fullName>
    </recommendedName>
    <alternativeName>
        <fullName evidence="9">Sodium/proton antiporter NhaA</fullName>
    </alternativeName>
</protein>
<evidence type="ECO:0000313" key="10">
    <source>
        <dbReference type="EMBL" id="EFH86021.1"/>
    </source>
</evidence>
<dbReference type="GO" id="GO:0006885">
    <property type="term" value="P:regulation of pH"/>
    <property type="evidence" value="ECO:0007669"/>
    <property type="project" value="UniProtKB-UniRule"/>
</dbReference>
<evidence type="ECO:0000256" key="5">
    <source>
        <dbReference type="ARBA" id="ARBA00022989"/>
    </source>
</evidence>
<keyword evidence="7 9" id="KW-0472">Membrane</keyword>
<evidence type="ECO:0000256" key="6">
    <source>
        <dbReference type="ARBA" id="ARBA00023053"/>
    </source>
</evidence>
<evidence type="ECO:0000256" key="4">
    <source>
        <dbReference type="ARBA" id="ARBA00022692"/>
    </source>
</evidence>
<dbReference type="HAMAP" id="MF_01844">
    <property type="entry name" value="NhaA"/>
    <property type="match status" value="1"/>
</dbReference>